<protein>
    <submittedName>
        <fullName evidence="2">Uncharacterized protein</fullName>
    </submittedName>
</protein>
<feature type="region of interest" description="Disordered" evidence="1">
    <location>
        <begin position="372"/>
        <end position="393"/>
    </location>
</feature>
<accession>A0A1Z5JG73</accession>
<organism evidence="2 3">
    <name type="scientific">Fistulifera solaris</name>
    <name type="common">Oleaginous diatom</name>
    <dbReference type="NCBI Taxonomy" id="1519565"/>
    <lineage>
        <taxon>Eukaryota</taxon>
        <taxon>Sar</taxon>
        <taxon>Stramenopiles</taxon>
        <taxon>Ochrophyta</taxon>
        <taxon>Bacillariophyta</taxon>
        <taxon>Bacillariophyceae</taxon>
        <taxon>Bacillariophycidae</taxon>
        <taxon>Naviculales</taxon>
        <taxon>Naviculaceae</taxon>
        <taxon>Fistulifera</taxon>
    </lineage>
</organism>
<reference evidence="2 3" key="1">
    <citation type="journal article" date="2015" name="Plant Cell">
        <title>Oil accumulation by the oleaginous diatom Fistulifera solaris as revealed by the genome and transcriptome.</title>
        <authorList>
            <person name="Tanaka T."/>
            <person name="Maeda Y."/>
            <person name="Veluchamy A."/>
            <person name="Tanaka M."/>
            <person name="Abida H."/>
            <person name="Marechal E."/>
            <person name="Bowler C."/>
            <person name="Muto M."/>
            <person name="Sunaga Y."/>
            <person name="Tanaka M."/>
            <person name="Yoshino T."/>
            <person name="Taniguchi T."/>
            <person name="Fukuda Y."/>
            <person name="Nemoto M."/>
            <person name="Matsumoto M."/>
            <person name="Wong P.S."/>
            <person name="Aburatani S."/>
            <person name="Fujibuchi W."/>
        </authorList>
    </citation>
    <scope>NUCLEOTIDE SEQUENCE [LARGE SCALE GENOMIC DNA]</scope>
    <source>
        <strain evidence="2 3">JPCC DA0580</strain>
    </source>
</reference>
<dbReference type="Proteomes" id="UP000198406">
    <property type="component" value="Unassembled WGS sequence"/>
</dbReference>
<evidence type="ECO:0000313" key="3">
    <source>
        <dbReference type="Proteomes" id="UP000198406"/>
    </source>
</evidence>
<gene>
    <name evidence="2" type="ORF">FisN_2HuN05</name>
</gene>
<dbReference type="OrthoDB" id="57231at2759"/>
<feature type="region of interest" description="Disordered" evidence="1">
    <location>
        <begin position="314"/>
        <end position="354"/>
    </location>
</feature>
<dbReference type="EMBL" id="BDSP01000060">
    <property type="protein sequence ID" value="GAX13000.1"/>
    <property type="molecule type" value="Genomic_DNA"/>
</dbReference>
<dbReference type="InParanoid" id="A0A1Z5JG73"/>
<comment type="caution">
    <text evidence="2">The sequence shown here is derived from an EMBL/GenBank/DDBJ whole genome shotgun (WGS) entry which is preliminary data.</text>
</comment>
<sequence>MLCIFIEATLQAMDRFDSVDERIACLSCFDLFVNDLRRNLEQIVSGNQVDVAGGDSMPLLEDMHQDPPPQNSNILVTKEVLENSQAPMQPQRETQELRPPCDEESLELDDILIASPHLVSETPVGTPELVAEHKASKTREEGVQAAFNQKEQNCCHDGIKSERNLYVERGFGIREESLKTLSSLPAAQPTRTRLQMRQNIENWDRRKTRSTTRSITSAGSNFAGDLKSVENTVLRVSTSVHNNLKVSPHLVSETPVGTPEFVAEHKASGNREKGVQTAINQNVQNCCRDGIISERNSDVERGFGIREKSLNTLSSLPAAHSPRTRLQKLQNPENWDRRKTRSTTRSITSAGSNFAGDLKSVENAVLRESTSVHNNLKENAKPKRAQLKNNSNAIQKRLLTGESVKSSTAEEPTAHFLQSATSVQDEDENLLSGSQLSLPFSDEHDADSCPQLLFGFPFASTESDSDSDWDADLELDRPEQDVTVSKLSLVRKSTDPDGYPVRNFSVHQDTEDVMFEFRVDTKESSVPGAGRGAFLTFLRARRVNKEMMIAPPFTDATPATVRGKTISVRIVGKCLESHEEDLNHASALSKGPNLCFEIDSPYGPLGPRDLKLSDHFQLKSFFFSGFPAEWCFGVSEDRVGVQQVCDITDDTTGEPQATARSEIPMYINEVRHTGITTNVLVREDDDRMIKYVVQLDGVMKPGETVELLANYGVMYEAVRERKGYGLKNIHRGDHSDDDLGTRLIRNFDLRSIVHGICTTMSLRKLVCIVDFVLNDIWGPLSALVASSSSHFPGGASSLTNLQWIAFIRILWFKKLAEQRLNDFQKKSRRRKDTSNLIKACSESLCAIRVPSNVSLFDLINQLEKEDLTNQAYRVKDVIMLELVEEFYYTLRKRVRRPFCARLWCPLGVNLLRDLGHRVAMLQLKSFEEPQDVNYQSELEALLVSVSRAASDSMGYAKICQYQFSSGTTCNRLSFEYLRQMLSDETVDLAAVFVERNDKIPKALHALAYRYLSTKAALTSGEDVDISSDKHFLILCAAETSGRLKSIVAEVSSLGCNEQLADVDQTFYKVWQIAYVVMACACHYLGRSSSERLLCKISSILCIAYIRSSYNADENRQDEGFLSAPPCGAKVS</sequence>
<evidence type="ECO:0000313" key="2">
    <source>
        <dbReference type="EMBL" id="GAX13000.1"/>
    </source>
</evidence>
<keyword evidence="3" id="KW-1185">Reference proteome</keyword>
<feature type="compositionally biased region" description="Low complexity" evidence="1">
    <location>
        <begin position="343"/>
        <end position="352"/>
    </location>
</feature>
<dbReference type="AlphaFoldDB" id="A0A1Z5JG73"/>
<proteinExistence type="predicted"/>
<name>A0A1Z5JG73_FISSO</name>
<evidence type="ECO:0000256" key="1">
    <source>
        <dbReference type="SAM" id="MobiDB-lite"/>
    </source>
</evidence>